<reference evidence="1" key="1">
    <citation type="submission" date="2022-07" db="EMBL/GenBank/DDBJ databases">
        <title>Phylogenomic reconstructions and comparative analyses of Kickxellomycotina fungi.</title>
        <authorList>
            <person name="Reynolds N.K."/>
            <person name="Stajich J.E."/>
            <person name="Barry K."/>
            <person name="Grigoriev I.V."/>
            <person name="Crous P."/>
            <person name="Smith M.E."/>
        </authorList>
    </citation>
    <scope>NUCLEOTIDE SEQUENCE</scope>
    <source>
        <strain evidence="1">BCRC 34381</strain>
    </source>
</reference>
<proteinExistence type="predicted"/>
<keyword evidence="2" id="KW-1185">Reference proteome</keyword>
<accession>A0A9W7XR93</accession>
<dbReference type="Proteomes" id="UP001143981">
    <property type="component" value="Unassembled WGS sequence"/>
</dbReference>
<sequence>ALDIWTERALCAQEEYPGMHAGWREESRQTAVEDRAPLMRLTQSLSALMDLASKDADKPTPKA</sequence>
<evidence type="ECO:0000313" key="2">
    <source>
        <dbReference type="Proteomes" id="UP001143981"/>
    </source>
</evidence>
<name>A0A9W7XR93_9FUNG</name>
<comment type="caution">
    <text evidence="1">The sequence shown here is derived from an EMBL/GenBank/DDBJ whole genome shotgun (WGS) entry which is preliminary data.</text>
</comment>
<organism evidence="1 2">
    <name type="scientific">Coemansia biformis</name>
    <dbReference type="NCBI Taxonomy" id="1286918"/>
    <lineage>
        <taxon>Eukaryota</taxon>
        <taxon>Fungi</taxon>
        <taxon>Fungi incertae sedis</taxon>
        <taxon>Zoopagomycota</taxon>
        <taxon>Kickxellomycotina</taxon>
        <taxon>Kickxellomycetes</taxon>
        <taxon>Kickxellales</taxon>
        <taxon>Kickxellaceae</taxon>
        <taxon>Coemansia</taxon>
    </lineage>
</organism>
<protein>
    <submittedName>
        <fullName evidence="1">Uncharacterized protein</fullName>
    </submittedName>
</protein>
<dbReference type="EMBL" id="JANBOI010004277">
    <property type="protein sequence ID" value="KAJ1717891.1"/>
    <property type="molecule type" value="Genomic_DNA"/>
</dbReference>
<dbReference type="AlphaFoldDB" id="A0A9W7XR93"/>
<gene>
    <name evidence="1" type="ORF">LPJ61_007073</name>
</gene>
<evidence type="ECO:0000313" key="1">
    <source>
        <dbReference type="EMBL" id="KAJ1717891.1"/>
    </source>
</evidence>
<feature type="non-terminal residue" evidence="1">
    <location>
        <position position="1"/>
    </location>
</feature>